<name>A0A2P2E5D8_9LEPT</name>
<accession>A0A2P2E5D8</accession>
<dbReference type="Proteomes" id="UP000245133">
    <property type="component" value="Unassembled WGS sequence"/>
</dbReference>
<reference evidence="1 2" key="1">
    <citation type="submission" date="2018-02" db="EMBL/GenBank/DDBJ databases">
        <title>Novel Leptospira species isolated from soil and water in Japan.</title>
        <authorList>
            <person name="Nakao R."/>
            <person name="Masuzawa T."/>
        </authorList>
    </citation>
    <scope>NUCLEOTIDE SEQUENCE [LARGE SCALE GENOMIC DNA]</scope>
    <source>
        <strain evidence="1 2">YH101</strain>
    </source>
</reference>
<dbReference type="EMBL" id="BFBB01000010">
    <property type="protein sequence ID" value="GBF52090.1"/>
    <property type="molecule type" value="Genomic_DNA"/>
</dbReference>
<comment type="caution">
    <text evidence="1">The sequence shown here is derived from an EMBL/GenBank/DDBJ whole genome shotgun (WGS) entry which is preliminary data.</text>
</comment>
<proteinExistence type="predicted"/>
<evidence type="ECO:0000313" key="2">
    <source>
        <dbReference type="Proteomes" id="UP000245133"/>
    </source>
</evidence>
<gene>
    <name evidence="1" type="ORF">LPTSP4_36280</name>
</gene>
<organism evidence="1 2">
    <name type="scientific">Leptospira ryugenii</name>
    <dbReference type="NCBI Taxonomy" id="1917863"/>
    <lineage>
        <taxon>Bacteria</taxon>
        <taxon>Pseudomonadati</taxon>
        <taxon>Spirochaetota</taxon>
        <taxon>Spirochaetia</taxon>
        <taxon>Leptospirales</taxon>
        <taxon>Leptospiraceae</taxon>
        <taxon>Leptospira</taxon>
    </lineage>
</organism>
<keyword evidence="2" id="KW-1185">Reference proteome</keyword>
<sequence length="52" mass="6084">MAMDDKEICIWKSIENLIKEYFDKRQISADFQILFESVEAKSTTAIENHTDS</sequence>
<dbReference type="AlphaFoldDB" id="A0A2P2E5D8"/>
<protein>
    <submittedName>
        <fullName evidence="1">Uncharacterized protein</fullName>
    </submittedName>
</protein>
<evidence type="ECO:0000313" key="1">
    <source>
        <dbReference type="EMBL" id="GBF52090.1"/>
    </source>
</evidence>